<protein>
    <submittedName>
        <fullName evidence="1">Uncharacterized protein</fullName>
    </submittedName>
</protein>
<evidence type="ECO:0000313" key="2">
    <source>
        <dbReference type="Proteomes" id="UP000602510"/>
    </source>
</evidence>
<keyword evidence="2" id="KW-1185">Reference proteome</keyword>
<proteinExistence type="predicted"/>
<dbReference type="EMBL" id="WSZM01001086">
    <property type="protein sequence ID" value="KAF4028355.1"/>
    <property type="molecule type" value="Genomic_DNA"/>
</dbReference>
<gene>
    <name evidence="1" type="ORF">GN244_ATG19974</name>
</gene>
<evidence type="ECO:0000313" key="1">
    <source>
        <dbReference type="EMBL" id="KAF4028355.1"/>
    </source>
</evidence>
<comment type="caution">
    <text evidence="1">The sequence shown here is derived from an EMBL/GenBank/DDBJ whole genome shotgun (WGS) entry which is preliminary data.</text>
</comment>
<dbReference type="Proteomes" id="UP000602510">
    <property type="component" value="Unassembled WGS sequence"/>
</dbReference>
<name>A0A833WCI0_PHYIN</name>
<accession>A0A833WCI0</accession>
<sequence length="99" mass="11850">MKASEVSDWIGHSLLRIKYKITPYESVDHVTKRWMQETNSRGQIYDRWKELGKSDKEASTILLRNGESQRGLYDVLKSRFRNKEEMEKLWRDLNLDMDA</sequence>
<reference evidence="1" key="1">
    <citation type="submission" date="2020-04" db="EMBL/GenBank/DDBJ databases">
        <title>Hybrid Assembly of Korean Phytophthora infestans isolates.</title>
        <authorList>
            <person name="Prokchorchik M."/>
            <person name="Lee Y."/>
            <person name="Seo J."/>
            <person name="Cho J.-H."/>
            <person name="Park Y.-E."/>
            <person name="Jang D.-C."/>
            <person name="Im J.-S."/>
            <person name="Choi J.-G."/>
            <person name="Park H.-J."/>
            <person name="Lee G.-B."/>
            <person name="Lee Y.-G."/>
            <person name="Hong S.-Y."/>
            <person name="Cho K."/>
            <person name="Sohn K.H."/>
        </authorList>
    </citation>
    <scope>NUCLEOTIDE SEQUENCE</scope>
    <source>
        <strain evidence="1">KR_1_A1</strain>
    </source>
</reference>
<dbReference type="AlphaFoldDB" id="A0A833WCI0"/>
<organism evidence="1 2">
    <name type="scientific">Phytophthora infestans</name>
    <name type="common">Potato late blight agent</name>
    <name type="synonym">Botrytis infestans</name>
    <dbReference type="NCBI Taxonomy" id="4787"/>
    <lineage>
        <taxon>Eukaryota</taxon>
        <taxon>Sar</taxon>
        <taxon>Stramenopiles</taxon>
        <taxon>Oomycota</taxon>
        <taxon>Peronosporomycetes</taxon>
        <taxon>Peronosporales</taxon>
        <taxon>Peronosporaceae</taxon>
        <taxon>Phytophthora</taxon>
    </lineage>
</organism>